<dbReference type="PROSITE" id="PS00633">
    <property type="entry name" value="BROMODOMAIN_1"/>
    <property type="match status" value="1"/>
</dbReference>
<feature type="compositionally biased region" description="Low complexity" evidence="5">
    <location>
        <begin position="576"/>
        <end position="586"/>
    </location>
</feature>
<dbReference type="AlphaFoldDB" id="A0A545V348"/>
<feature type="compositionally biased region" description="Low complexity" evidence="5">
    <location>
        <begin position="553"/>
        <end position="565"/>
    </location>
</feature>
<dbReference type="PANTHER" id="PTHR24126:SF14">
    <property type="entry name" value="ANK_REP_REGION DOMAIN-CONTAINING PROTEIN"/>
    <property type="match status" value="1"/>
</dbReference>
<feature type="region of interest" description="Disordered" evidence="5">
    <location>
        <begin position="553"/>
        <end position="592"/>
    </location>
</feature>
<evidence type="ECO:0000259" key="8">
    <source>
        <dbReference type="PROSITE" id="PS50181"/>
    </source>
</evidence>
<dbReference type="STRING" id="43265.A0A545V348"/>
<keyword evidence="2" id="KW-0040">ANK repeat</keyword>
<dbReference type="InterPro" id="IPR000210">
    <property type="entry name" value="BTB/POZ_dom"/>
</dbReference>
<evidence type="ECO:0000256" key="2">
    <source>
        <dbReference type="ARBA" id="ARBA00023043"/>
    </source>
</evidence>
<dbReference type="InterPro" id="IPR002110">
    <property type="entry name" value="Ankyrin_rpt"/>
</dbReference>
<dbReference type="Gene3D" id="3.30.710.10">
    <property type="entry name" value="Potassium Channel Kv1.1, Chain A"/>
    <property type="match status" value="1"/>
</dbReference>
<dbReference type="PANTHER" id="PTHR24126">
    <property type="entry name" value="ANKYRIN REPEAT, PH AND SEC7 DOMAIN CONTAINING PROTEIN SECG-RELATED"/>
    <property type="match status" value="1"/>
</dbReference>
<evidence type="ECO:0000313" key="10">
    <source>
        <dbReference type="Proteomes" id="UP000315783"/>
    </source>
</evidence>
<dbReference type="GO" id="GO:0006325">
    <property type="term" value="P:chromatin organization"/>
    <property type="evidence" value="ECO:0007669"/>
    <property type="project" value="UniProtKB-ARBA"/>
</dbReference>
<accession>A0A545V348</accession>
<dbReference type="SMART" id="SM00248">
    <property type="entry name" value="ANK"/>
    <property type="match status" value="8"/>
</dbReference>
<dbReference type="InterPro" id="IPR018359">
    <property type="entry name" value="Bromodomain_CS"/>
</dbReference>
<dbReference type="Pfam" id="PF00439">
    <property type="entry name" value="Bromodomain"/>
    <property type="match status" value="1"/>
</dbReference>
<dbReference type="SMART" id="SM00297">
    <property type="entry name" value="BROMO"/>
    <property type="match status" value="1"/>
</dbReference>
<evidence type="ECO:0000259" key="7">
    <source>
        <dbReference type="PROSITE" id="PS50097"/>
    </source>
</evidence>
<reference evidence="9 10" key="1">
    <citation type="journal article" date="2019" name="Appl. Microbiol. Biotechnol.">
        <title>Genome sequence of Isaria javanica and comparative genome analysis insights into family S53 peptidase evolution in fungal entomopathogens.</title>
        <authorList>
            <person name="Lin R."/>
            <person name="Zhang X."/>
            <person name="Xin B."/>
            <person name="Zou M."/>
            <person name="Gao Y."/>
            <person name="Qin F."/>
            <person name="Hu Q."/>
            <person name="Xie B."/>
            <person name="Cheng X."/>
        </authorList>
    </citation>
    <scope>NUCLEOTIDE SEQUENCE [LARGE SCALE GENOMIC DNA]</scope>
    <source>
        <strain evidence="9 10">IJ1G</strain>
    </source>
</reference>
<dbReference type="Pfam" id="PF00023">
    <property type="entry name" value="Ank"/>
    <property type="match status" value="1"/>
</dbReference>
<organism evidence="9 10">
    <name type="scientific">Cordyceps javanica</name>
    <dbReference type="NCBI Taxonomy" id="43265"/>
    <lineage>
        <taxon>Eukaryota</taxon>
        <taxon>Fungi</taxon>
        <taxon>Dikarya</taxon>
        <taxon>Ascomycota</taxon>
        <taxon>Pezizomycotina</taxon>
        <taxon>Sordariomycetes</taxon>
        <taxon>Hypocreomycetidae</taxon>
        <taxon>Hypocreales</taxon>
        <taxon>Cordycipitaceae</taxon>
        <taxon>Cordyceps</taxon>
    </lineage>
</organism>
<dbReference type="Gene3D" id="1.20.920.10">
    <property type="entry name" value="Bromodomain-like"/>
    <property type="match status" value="1"/>
</dbReference>
<keyword evidence="10" id="KW-1185">Reference proteome</keyword>
<keyword evidence="1" id="KW-0677">Repeat</keyword>
<feature type="domain" description="F-box" evidence="8">
    <location>
        <begin position="6"/>
        <end position="52"/>
    </location>
</feature>
<dbReference type="InterPro" id="IPR001810">
    <property type="entry name" value="F-box_dom"/>
</dbReference>
<name>A0A545V348_9HYPO</name>
<dbReference type="InterPro" id="IPR036770">
    <property type="entry name" value="Ankyrin_rpt-contain_sf"/>
</dbReference>
<gene>
    <name evidence="9" type="ORF">IF1G_04721</name>
</gene>
<dbReference type="PROSITE" id="PS50014">
    <property type="entry name" value="BROMODOMAIN_2"/>
    <property type="match status" value="1"/>
</dbReference>
<evidence type="ECO:0000256" key="3">
    <source>
        <dbReference type="ARBA" id="ARBA00023117"/>
    </source>
</evidence>
<comment type="caution">
    <text evidence="9">The sequence shown here is derived from an EMBL/GenBank/DDBJ whole genome shotgun (WGS) entry which is preliminary data.</text>
</comment>
<dbReference type="PROSITE" id="PS50181">
    <property type="entry name" value="FBOX"/>
    <property type="match status" value="1"/>
</dbReference>
<feature type="domain" description="Bromo" evidence="6">
    <location>
        <begin position="633"/>
        <end position="698"/>
    </location>
</feature>
<protein>
    <submittedName>
        <fullName evidence="9">Transcription regulator BDF1</fullName>
    </submittedName>
</protein>
<feature type="domain" description="BTB" evidence="7">
    <location>
        <begin position="342"/>
        <end position="410"/>
    </location>
</feature>
<dbReference type="PROSITE" id="PS50097">
    <property type="entry name" value="BTB"/>
    <property type="match status" value="1"/>
</dbReference>
<dbReference type="Pfam" id="PF12796">
    <property type="entry name" value="Ank_2"/>
    <property type="match status" value="1"/>
</dbReference>
<dbReference type="Gene3D" id="1.25.40.20">
    <property type="entry name" value="Ankyrin repeat-containing domain"/>
    <property type="match status" value="2"/>
</dbReference>
<dbReference type="Proteomes" id="UP000315783">
    <property type="component" value="Unassembled WGS sequence"/>
</dbReference>
<dbReference type="PRINTS" id="PR00503">
    <property type="entry name" value="BROMODOMAIN"/>
</dbReference>
<dbReference type="SUPFAM" id="SSF48403">
    <property type="entry name" value="Ankyrin repeat"/>
    <property type="match status" value="1"/>
</dbReference>
<dbReference type="InterPro" id="IPR011333">
    <property type="entry name" value="SKP1/BTB/POZ_sf"/>
</dbReference>
<evidence type="ECO:0000259" key="6">
    <source>
        <dbReference type="PROSITE" id="PS50014"/>
    </source>
</evidence>
<evidence type="ECO:0000313" key="9">
    <source>
        <dbReference type="EMBL" id="TQV96138.1"/>
    </source>
</evidence>
<sequence>MPAALRVRLVDLPDDILLLLAELLSDTTINRLLQTCRRLRDALEHALYVRNARERNSSALQWAAYCGVMGSVKKALAAGADPNATRRRSGNLRPDNFAFDIYSSSILRNLPFSASLAAAAATGRLVIASVLIEAGALVDVRAHGFDSMPLVVAIQNGHLDMIKLLVASGKIDINSRFFLQRDCNLLNFAIPQASVEVVRYLLATIKRPDAGPDDWTTPLISAIRSNRVSVVRTLVESAKIDINKPDADGRTPFIWAVRLATKYPTMAQLLLDSEEVDVNAVDRTGRTALSWAAGLGNESMVQFLLETLDVDPNLADAQGTPPITHALKVGEISVVKLLMASDKVRTDANEQPFGLQKDFLCYRSAYYRKYFEEHKDEEKLEHIVKLPDTSVQVFGLAQHFLFTGDVIADLRVTPSYEALVNLWNLGYKLEIEGLCDRALDAMTECRKITSRIPSTPLLVQVWKEAPEGSAIRQLLLSWTAEYMRSSAARAEFAKSLPQEVLSELVVAMSSFERNTLGDRSHGIASRKNVHYLEAVDGEDALASSKRSRRVSAVPAQAAAAGTVRADSAPVPKNKGAATATATAAAAPKAQKRRSASAYLEGRTFSTASKLDFCADLLTRMLSGPGFWTRLVGPFRDPVEPAEDGVPDYLDKVKRPMDLMTIKGKMDRRAYRDDDEFAADVRQIFDNCFTYWKPGQPMYEAGERLQRTFEDKYSHMNKWIAKMGGEEGE</sequence>
<dbReference type="EMBL" id="SPUK01000006">
    <property type="protein sequence ID" value="TQV96138.1"/>
    <property type="molecule type" value="Genomic_DNA"/>
</dbReference>
<evidence type="ECO:0000256" key="5">
    <source>
        <dbReference type="SAM" id="MobiDB-lite"/>
    </source>
</evidence>
<dbReference type="SUPFAM" id="SSF47370">
    <property type="entry name" value="Bromodomain"/>
    <property type="match status" value="1"/>
</dbReference>
<evidence type="ECO:0000256" key="4">
    <source>
        <dbReference type="PROSITE-ProRule" id="PRU00035"/>
    </source>
</evidence>
<keyword evidence="3 4" id="KW-0103">Bromodomain</keyword>
<evidence type="ECO:0000256" key="1">
    <source>
        <dbReference type="ARBA" id="ARBA00022737"/>
    </source>
</evidence>
<dbReference type="InterPro" id="IPR036427">
    <property type="entry name" value="Bromodomain-like_sf"/>
</dbReference>
<dbReference type="InterPro" id="IPR036047">
    <property type="entry name" value="F-box-like_dom_sf"/>
</dbReference>
<dbReference type="SUPFAM" id="SSF81383">
    <property type="entry name" value="F-box domain"/>
    <property type="match status" value="1"/>
</dbReference>
<dbReference type="InterPro" id="IPR001487">
    <property type="entry name" value="Bromodomain"/>
</dbReference>
<dbReference type="SUPFAM" id="SSF54695">
    <property type="entry name" value="POZ domain"/>
    <property type="match status" value="1"/>
</dbReference>
<proteinExistence type="predicted"/>